<name>A0A7G9L077_9SPHN</name>
<evidence type="ECO:0000313" key="3">
    <source>
        <dbReference type="Proteomes" id="UP000515861"/>
    </source>
</evidence>
<dbReference type="Proteomes" id="UP000515861">
    <property type="component" value="Chromosome"/>
</dbReference>
<dbReference type="AlphaFoldDB" id="A0A7G9L077"/>
<dbReference type="KEGG" id="ssau:H8M03_08260"/>
<feature type="compositionally biased region" description="Low complexity" evidence="1">
    <location>
        <begin position="14"/>
        <end position="24"/>
    </location>
</feature>
<accession>A0A7G9L077</accession>
<evidence type="ECO:0000256" key="1">
    <source>
        <dbReference type="SAM" id="MobiDB-lite"/>
    </source>
</evidence>
<evidence type="ECO:0000313" key="2">
    <source>
        <dbReference type="EMBL" id="QNM82026.1"/>
    </source>
</evidence>
<sequence length="56" mass="5943">MSKPSQRLPRPEPRAAAAPPAAAAPLTAPIAEDYDEAVAAWHFHLDAGHFARRPGS</sequence>
<dbReference type="RefSeq" id="WP_187478982.1">
    <property type="nucleotide sequence ID" value="NZ_CP060697.1"/>
</dbReference>
<protein>
    <submittedName>
        <fullName evidence="2">Uncharacterized protein</fullName>
    </submittedName>
</protein>
<reference evidence="2 3" key="1">
    <citation type="submission" date="2020-08" db="EMBL/GenBank/DDBJ databases">
        <title>Sphingomonas sp. sand1-3 16S ribosomal RNA gene Genome sequencing and assembly.</title>
        <authorList>
            <person name="Kang M."/>
        </authorList>
    </citation>
    <scope>NUCLEOTIDE SEQUENCE [LARGE SCALE GENOMIC DNA]</scope>
    <source>
        <strain evidence="3">sand1-3</strain>
    </source>
</reference>
<feature type="region of interest" description="Disordered" evidence="1">
    <location>
        <begin position="1"/>
        <end position="24"/>
    </location>
</feature>
<keyword evidence="3" id="KW-1185">Reference proteome</keyword>
<gene>
    <name evidence="2" type="ORF">H8M03_08260</name>
</gene>
<proteinExistence type="predicted"/>
<organism evidence="2 3">
    <name type="scientific">Sphingomonas sabuli</name>
    <dbReference type="NCBI Taxonomy" id="2764186"/>
    <lineage>
        <taxon>Bacteria</taxon>
        <taxon>Pseudomonadati</taxon>
        <taxon>Pseudomonadota</taxon>
        <taxon>Alphaproteobacteria</taxon>
        <taxon>Sphingomonadales</taxon>
        <taxon>Sphingomonadaceae</taxon>
        <taxon>Sphingomonas</taxon>
    </lineage>
</organism>
<dbReference type="EMBL" id="CP060697">
    <property type="protein sequence ID" value="QNM82026.1"/>
    <property type="molecule type" value="Genomic_DNA"/>
</dbReference>